<organism evidence="2 3">
    <name type="scientific">Patella caerulea</name>
    <name type="common">Rayed Mediterranean limpet</name>
    <dbReference type="NCBI Taxonomy" id="87958"/>
    <lineage>
        <taxon>Eukaryota</taxon>
        <taxon>Metazoa</taxon>
        <taxon>Spiralia</taxon>
        <taxon>Lophotrochozoa</taxon>
        <taxon>Mollusca</taxon>
        <taxon>Gastropoda</taxon>
        <taxon>Patellogastropoda</taxon>
        <taxon>Patelloidea</taxon>
        <taxon>Patellidae</taxon>
        <taxon>Patella</taxon>
    </lineage>
</organism>
<dbReference type="Proteomes" id="UP001347796">
    <property type="component" value="Unassembled WGS sequence"/>
</dbReference>
<gene>
    <name evidence="2" type="ORF">SNE40_020643</name>
</gene>
<evidence type="ECO:0000313" key="2">
    <source>
        <dbReference type="EMBL" id="KAK6169640.1"/>
    </source>
</evidence>
<evidence type="ECO:0000256" key="1">
    <source>
        <dbReference type="SAM" id="MobiDB-lite"/>
    </source>
</evidence>
<proteinExistence type="predicted"/>
<dbReference type="AlphaFoldDB" id="A0AAN8J4T3"/>
<feature type="region of interest" description="Disordered" evidence="1">
    <location>
        <begin position="75"/>
        <end position="125"/>
    </location>
</feature>
<name>A0AAN8J4T3_PATCE</name>
<reference evidence="2 3" key="1">
    <citation type="submission" date="2024-01" db="EMBL/GenBank/DDBJ databases">
        <title>The genome of the rayed Mediterranean limpet Patella caerulea (Linnaeus, 1758).</title>
        <authorList>
            <person name="Anh-Thu Weber A."/>
            <person name="Halstead-Nussloch G."/>
        </authorList>
    </citation>
    <scope>NUCLEOTIDE SEQUENCE [LARGE SCALE GENOMIC DNA]</scope>
    <source>
        <strain evidence="2">AATW-2023a</strain>
        <tissue evidence="2">Whole specimen</tissue>
    </source>
</reference>
<evidence type="ECO:0000313" key="3">
    <source>
        <dbReference type="Proteomes" id="UP001347796"/>
    </source>
</evidence>
<comment type="caution">
    <text evidence="2">The sequence shown here is derived from an EMBL/GenBank/DDBJ whole genome shotgun (WGS) entry which is preliminary data.</text>
</comment>
<sequence>MLEDWSLEGVMVGELRVAEIIEVETITETGYEADDEGTYSDEEWMFGDEEWLVSGPFLADMADEMYSWLYEETFRPNDSSTPARPSNPPPASIFQPFTDIETLKSWYQPDSATPPPTPVKRKQAE</sequence>
<protein>
    <submittedName>
        <fullName evidence="2">Uncharacterized protein</fullName>
    </submittedName>
</protein>
<keyword evidence="3" id="KW-1185">Reference proteome</keyword>
<accession>A0AAN8J4T3</accession>
<dbReference type="EMBL" id="JAZGQO010000015">
    <property type="protein sequence ID" value="KAK6169640.1"/>
    <property type="molecule type" value="Genomic_DNA"/>
</dbReference>